<reference evidence="4 5" key="1">
    <citation type="submission" date="2012-08" db="EMBL/GenBank/DDBJ databases">
        <title>Oryza genome evolution.</title>
        <authorList>
            <person name="Wing R.A."/>
        </authorList>
    </citation>
    <scope>NUCLEOTIDE SEQUENCE</scope>
</reference>
<keyword evidence="5" id="KW-1185">Reference proteome</keyword>
<dbReference type="GO" id="GO:0016491">
    <property type="term" value="F:oxidoreductase activity"/>
    <property type="evidence" value="ECO:0007669"/>
    <property type="project" value="UniProtKB-KW"/>
</dbReference>
<organism evidence="4 5">
    <name type="scientific">Leersia perrieri</name>
    <dbReference type="NCBI Taxonomy" id="77586"/>
    <lineage>
        <taxon>Eukaryota</taxon>
        <taxon>Viridiplantae</taxon>
        <taxon>Streptophyta</taxon>
        <taxon>Embryophyta</taxon>
        <taxon>Tracheophyta</taxon>
        <taxon>Spermatophyta</taxon>
        <taxon>Magnoliopsida</taxon>
        <taxon>Liliopsida</taxon>
        <taxon>Poales</taxon>
        <taxon>Poaceae</taxon>
        <taxon>BOP clade</taxon>
        <taxon>Oryzoideae</taxon>
        <taxon>Oryzeae</taxon>
        <taxon>Oryzinae</taxon>
        <taxon>Leersia</taxon>
    </lineage>
</organism>
<comment type="similarity">
    <text evidence="1">Belongs to the short-chain dehydrogenases/reductases (SDR) family.</text>
</comment>
<accession>A0A0D9W7I4</accession>
<dbReference type="GO" id="GO:0016020">
    <property type="term" value="C:membrane"/>
    <property type="evidence" value="ECO:0007669"/>
    <property type="project" value="TreeGrafter"/>
</dbReference>
<dbReference type="Proteomes" id="UP000032180">
    <property type="component" value="Chromosome 4"/>
</dbReference>
<evidence type="ECO:0000256" key="2">
    <source>
        <dbReference type="ARBA" id="ARBA00022857"/>
    </source>
</evidence>
<evidence type="ECO:0000256" key="3">
    <source>
        <dbReference type="ARBA" id="ARBA00023002"/>
    </source>
</evidence>
<dbReference type="Gramene" id="LPERR04G15980.4">
    <property type="protein sequence ID" value="LPERR04G15980.4"/>
    <property type="gene ID" value="LPERR04G15980"/>
</dbReference>
<dbReference type="SUPFAM" id="SSF51735">
    <property type="entry name" value="NAD(P)-binding Rossmann-fold domains"/>
    <property type="match status" value="1"/>
</dbReference>
<evidence type="ECO:0000313" key="5">
    <source>
        <dbReference type="Proteomes" id="UP000032180"/>
    </source>
</evidence>
<evidence type="ECO:0000313" key="4">
    <source>
        <dbReference type="EnsemblPlants" id="LPERR04G15980.4"/>
    </source>
</evidence>
<sequence>MDRAPNKPKLIVRTKFLDVCTKFSYARLRLADSYGLQINNAGIVGATAEIDTTIVLQKVSSGDRGSGCIKQLVGKSAMERLQWLLQHSTETYDEAEECLRINYIGTKYVTEALLPLLQSSSDGRIINVSSNYELLRDSFLEDYRNGHLKSHGWPADAEYLAYKVSKALINGTLE</sequence>
<dbReference type="HOGENOM" id="CLU_1542289_0_0_1"/>
<dbReference type="PANTHER" id="PTHR43490">
    <property type="entry name" value="(+)-NEOMENTHOL DEHYDROGENASE"/>
    <property type="match status" value="1"/>
</dbReference>
<dbReference type="InterPro" id="IPR002347">
    <property type="entry name" value="SDR_fam"/>
</dbReference>
<protein>
    <submittedName>
        <fullName evidence="4">Uncharacterized protein</fullName>
    </submittedName>
</protein>
<dbReference type="InterPro" id="IPR036291">
    <property type="entry name" value="NAD(P)-bd_dom_sf"/>
</dbReference>
<dbReference type="Gene3D" id="3.40.50.720">
    <property type="entry name" value="NAD(P)-binding Rossmann-like Domain"/>
    <property type="match status" value="1"/>
</dbReference>
<reference evidence="4" key="3">
    <citation type="submission" date="2015-04" db="UniProtKB">
        <authorList>
            <consortium name="EnsemblPlants"/>
        </authorList>
    </citation>
    <scope>IDENTIFICATION</scope>
</reference>
<proteinExistence type="inferred from homology"/>
<dbReference type="EnsemblPlants" id="LPERR04G15980.4">
    <property type="protein sequence ID" value="LPERR04G15980.4"/>
    <property type="gene ID" value="LPERR04G15980"/>
</dbReference>
<evidence type="ECO:0000256" key="1">
    <source>
        <dbReference type="ARBA" id="ARBA00006484"/>
    </source>
</evidence>
<reference evidence="5" key="2">
    <citation type="submission" date="2013-12" db="EMBL/GenBank/DDBJ databases">
        <authorList>
            <person name="Yu Y."/>
            <person name="Lee S."/>
            <person name="de Baynast K."/>
            <person name="Wissotski M."/>
            <person name="Liu L."/>
            <person name="Talag J."/>
            <person name="Goicoechea J."/>
            <person name="Angelova A."/>
            <person name="Jetty R."/>
            <person name="Kudrna D."/>
            <person name="Golser W."/>
            <person name="Rivera L."/>
            <person name="Zhang J."/>
            <person name="Wing R."/>
        </authorList>
    </citation>
    <scope>NUCLEOTIDE SEQUENCE</scope>
</reference>
<keyword evidence="3" id="KW-0560">Oxidoreductase</keyword>
<keyword evidence="2" id="KW-0521">NADP</keyword>
<name>A0A0D9W7I4_9ORYZ</name>
<dbReference type="PANTHER" id="PTHR43490:SF92">
    <property type="entry name" value="SHORT-CHAIN DEHYDROGENASE_REDUCTASE"/>
    <property type="match status" value="1"/>
</dbReference>
<dbReference type="AlphaFoldDB" id="A0A0D9W7I4"/>
<dbReference type="Pfam" id="PF00106">
    <property type="entry name" value="adh_short"/>
    <property type="match status" value="1"/>
</dbReference>